<reference evidence="3" key="1">
    <citation type="journal article" date="2015" name="Nature">
        <title>Complex archaea that bridge the gap between prokaryotes and eukaryotes.</title>
        <authorList>
            <person name="Spang A."/>
            <person name="Saw J.H."/>
            <person name="Jorgensen S.L."/>
            <person name="Zaremba-Niedzwiedzka K."/>
            <person name="Martijn J."/>
            <person name="Lind A.E."/>
            <person name="van Eijk R."/>
            <person name="Schleper C."/>
            <person name="Guy L."/>
            <person name="Ettema T.J."/>
        </authorList>
    </citation>
    <scope>NUCLEOTIDE SEQUENCE</scope>
</reference>
<protein>
    <recommendedName>
        <fullName evidence="2">PilZ domain-containing protein</fullName>
    </recommendedName>
</protein>
<proteinExistence type="predicted"/>
<comment type="caution">
    <text evidence="3">The sequence shown here is derived from an EMBL/GenBank/DDBJ whole genome shotgun (WGS) entry which is preliminary data.</text>
</comment>
<dbReference type="InterPro" id="IPR009875">
    <property type="entry name" value="PilZ_domain"/>
</dbReference>
<dbReference type="SUPFAM" id="SSF141371">
    <property type="entry name" value="PilZ domain-like"/>
    <property type="match status" value="1"/>
</dbReference>
<sequence>METNKRSQVRVKVEGEVRYTNAQTAEPEKHQKRHRGEVVDISPDGICISTKHEFKRGSTMEFSIIKHFESTFTGIVRWCKKHTVDKFHVGLKVPFK</sequence>
<evidence type="ECO:0000259" key="2">
    <source>
        <dbReference type="Pfam" id="PF07238"/>
    </source>
</evidence>
<evidence type="ECO:0000313" key="3">
    <source>
        <dbReference type="EMBL" id="KKL50610.1"/>
    </source>
</evidence>
<dbReference type="AlphaFoldDB" id="A0A0F9F027"/>
<dbReference type="EMBL" id="LAZR01032537">
    <property type="protein sequence ID" value="KKL50610.1"/>
    <property type="molecule type" value="Genomic_DNA"/>
</dbReference>
<accession>A0A0F9F027</accession>
<feature type="domain" description="PilZ" evidence="2">
    <location>
        <begin position="5"/>
        <end position="92"/>
    </location>
</feature>
<organism evidence="3">
    <name type="scientific">marine sediment metagenome</name>
    <dbReference type="NCBI Taxonomy" id="412755"/>
    <lineage>
        <taxon>unclassified sequences</taxon>
        <taxon>metagenomes</taxon>
        <taxon>ecological metagenomes</taxon>
    </lineage>
</organism>
<evidence type="ECO:0000256" key="1">
    <source>
        <dbReference type="SAM" id="MobiDB-lite"/>
    </source>
</evidence>
<gene>
    <name evidence="3" type="ORF">LCGC14_2303770</name>
</gene>
<name>A0A0F9F027_9ZZZZ</name>
<feature type="region of interest" description="Disordered" evidence="1">
    <location>
        <begin position="1"/>
        <end position="36"/>
    </location>
</feature>
<dbReference type="Gene3D" id="2.40.10.220">
    <property type="entry name" value="predicted glycosyltransferase like domains"/>
    <property type="match status" value="1"/>
</dbReference>
<dbReference type="GO" id="GO:0035438">
    <property type="term" value="F:cyclic-di-GMP binding"/>
    <property type="evidence" value="ECO:0007669"/>
    <property type="project" value="InterPro"/>
</dbReference>
<dbReference type="Pfam" id="PF07238">
    <property type="entry name" value="PilZ"/>
    <property type="match status" value="1"/>
</dbReference>